<dbReference type="InterPro" id="IPR001763">
    <property type="entry name" value="Rhodanese-like_dom"/>
</dbReference>
<dbReference type="AlphaFoldDB" id="A0A381NGM1"/>
<dbReference type="InterPro" id="IPR036873">
    <property type="entry name" value="Rhodanese-like_dom_sf"/>
</dbReference>
<dbReference type="InterPro" id="IPR001926">
    <property type="entry name" value="TrpB-like_PALP"/>
</dbReference>
<dbReference type="Gene3D" id="3.40.50.1100">
    <property type="match status" value="2"/>
</dbReference>
<evidence type="ECO:0000313" key="2">
    <source>
        <dbReference type="EMBL" id="SUZ53687.1"/>
    </source>
</evidence>
<dbReference type="SUPFAM" id="SSF53686">
    <property type="entry name" value="Tryptophan synthase beta subunit-like PLP-dependent enzymes"/>
    <property type="match status" value="1"/>
</dbReference>
<dbReference type="InterPro" id="IPR001307">
    <property type="entry name" value="Thiosulphate_STrfase_CS"/>
</dbReference>
<dbReference type="Pfam" id="PF00291">
    <property type="entry name" value="PALP"/>
    <property type="match status" value="1"/>
</dbReference>
<proteinExistence type="predicted"/>
<dbReference type="SUPFAM" id="SSF52821">
    <property type="entry name" value="Rhodanese/Cell cycle control phosphatase"/>
    <property type="match status" value="1"/>
</dbReference>
<accession>A0A381NGM1</accession>
<organism evidence="2">
    <name type="scientific">marine metagenome</name>
    <dbReference type="NCBI Taxonomy" id="408172"/>
    <lineage>
        <taxon>unclassified sequences</taxon>
        <taxon>metagenomes</taxon>
        <taxon>ecological metagenomes</taxon>
    </lineage>
</organism>
<dbReference type="PROSITE" id="PS50206">
    <property type="entry name" value="RHODANESE_3"/>
    <property type="match status" value="1"/>
</dbReference>
<feature type="domain" description="Rhodanese" evidence="1">
    <location>
        <begin position="285"/>
        <end position="378"/>
    </location>
</feature>
<name>A0A381NGM1_9ZZZZ</name>
<dbReference type="EMBL" id="UINC01000343">
    <property type="protein sequence ID" value="SUZ53687.1"/>
    <property type="molecule type" value="Genomic_DNA"/>
</dbReference>
<dbReference type="Pfam" id="PF00581">
    <property type="entry name" value="Rhodanese"/>
    <property type="match status" value="1"/>
</dbReference>
<dbReference type="GO" id="GO:0004792">
    <property type="term" value="F:thiosulfate-cyanide sulfurtransferase activity"/>
    <property type="evidence" value="ECO:0007669"/>
    <property type="project" value="InterPro"/>
</dbReference>
<reference evidence="2" key="1">
    <citation type="submission" date="2018-05" db="EMBL/GenBank/DDBJ databases">
        <authorList>
            <person name="Lanie J.A."/>
            <person name="Ng W.-L."/>
            <person name="Kazmierczak K.M."/>
            <person name="Andrzejewski T.M."/>
            <person name="Davidsen T.M."/>
            <person name="Wayne K.J."/>
            <person name="Tettelin H."/>
            <person name="Glass J.I."/>
            <person name="Rusch D."/>
            <person name="Podicherti R."/>
            <person name="Tsui H.-C.T."/>
            <person name="Winkler M.E."/>
        </authorList>
    </citation>
    <scope>NUCLEOTIDE SEQUENCE</scope>
</reference>
<protein>
    <recommendedName>
        <fullName evidence="1">Rhodanese domain-containing protein</fullName>
    </recommendedName>
</protein>
<sequence length="379" mass="41282">VGPNQKLVEPTSGNTGMALAMLANVKGYTLTTPLSSEIPLEKRTMLRFFGADVMELQDTLCPAPGAPEGAIAKAMELGDRPDFHMLNQYVNEANPDAHYKTTGPEIWRQTGGEVSHFAAGLGTCGTITGTGRFLKEQRPDVQVLGVHPQDGHDIPGVRSLRQLEQTQLYRPDEYDHVIEVNDETAYKLCLRLNREESITAGPSCSMALAGALQLVPDEPGNLLVVIFPDNAFKYASSFVKHLPGMAAAAPGATTKSSPLLEKMRENVRGNENLTIDVDAAHDQWQAEKPFVLDVRPRDQYDDAHVPGAFNIPLAELGDDSQYLAVLPRDRDAPILSVCQRGNASLSGLLFLKSLGYRNVRSMNGGTLAWREKGFATDSK</sequence>
<dbReference type="Gene3D" id="3.40.250.10">
    <property type="entry name" value="Rhodanese-like domain"/>
    <property type="match status" value="1"/>
</dbReference>
<dbReference type="PANTHER" id="PTHR10314">
    <property type="entry name" value="CYSTATHIONINE BETA-SYNTHASE"/>
    <property type="match status" value="1"/>
</dbReference>
<evidence type="ECO:0000259" key="1">
    <source>
        <dbReference type="PROSITE" id="PS50206"/>
    </source>
</evidence>
<dbReference type="PROSITE" id="PS00380">
    <property type="entry name" value="RHODANESE_1"/>
    <property type="match status" value="1"/>
</dbReference>
<feature type="non-terminal residue" evidence="2">
    <location>
        <position position="1"/>
    </location>
</feature>
<dbReference type="InterPro" id="IPR050214">
    <property type="entry name" value="Cys_Synth/Cystath_Beta-Synth"/>
</dbReference>
<dbReference type="InterPro" id="IPR036052">
    <property type="entry name" value="TrpB-like_PALP_sf"/>
</dbReference>
<dbReference type="SMART" id="SM00450">
    <property type="entry name" value="RHOD"/>
    <property type="match status" value="1"/>
</dbReference>
<gene>
    <name evidence="2" type="ORF">METZ01_LOCUS6541</name>
</gene>
<dbReference type="CDD" id="cd00158">
    <property type="entry name" value="RHOD"/>
    <property type="match status" value="1"/>
</dbReference>